<evidence type="ECO:0000313" key="2">
    <source>
        <dbReference type="Proteomes" id="UP001152320"/>
    </source>
</evidence>
<sequence length="85" mass="9362">MSVNLLDGQGRFLRHGGRIQRSESNYPVTMPTCGSLQHCFCEQLYRGSIIDVNGNRIRQKIVGVSEKALPVASTSDEDPLKSSPN</sequence>
<reference evidence="1" key="1">
    <citation type="submission" date="2021-10" db="EMBL/GenBank/DDBJ databases">
        <title>Tropical sea cucumber genome reveals ecological adaptation and Cuvierian tubules defense mechanism.</title>
        <authorList>
            <person name="Chen T."/>
        </authorList>
    </citation>
    <scope>NUCLEOTIDE SEQUENCE</scope>
    <source>
        <strain evidence="1">Nanhai2018</strain>
        <tissue evidence="1">Muscle</tissue>
    </source>
</reference>
<protein>
    <submittedName>
        <fullName evidence="1">Uncharacterized protein</fullName>
    </submittedName>
</protein>
<evidence type="ECO:0000313" key="1">
    <source>
        <dbReference type="EMBL" id="KAJ8043780.1"/>
    </source>
</evidence>
<accession>A0A9Q1CF47</accession>
<dbReference type="AlphaFoldDB" id="A0A9Q1CF47"/>
<dbReference type="EMBL" id="JAIZAY010000004">
    <property type="protein sequence ID" value="KAJ8043780.1"/>
    <property type="molecule type" value="Genomic_DNA"/>
</dbReference>
<name>A0A9Q1CF47_HOLLE</name>
<proteinExistence type="predicted"/>
<gene>
    <name evidence="1" type="ORF">HOLleu_11039</name>
</gene>
<dbReference type="Proteomes" id="UP001152320">
    <property type="component" value="Chromosome 4"/>
</dbReference>
<organism evidence="1 2">
    <name type="scientific">Holothuria leucospilota</name>
    <name type="common">Black long sea cucumber</name>
    <name type="synonym">Mertensiothuria leucospilota</name>
    <dbReference type="NCBI Taxonomy" id="206669"/>
    <lineage>
        <taxon>Eukaryota</taxon>
        <taxon>Metazoa</taxon>
        <taxon>Echinodermata</taxon>
        <taxon>Eleutherozoa</taxon>
        <taxon>Echinozoa</taxon>
        <taxon>Holothuroidea</taxon>
        <taxon>Aspidochirotacea</taxon>
        <taxon>Aspidochirotida</taxon>
        <taxon>Holothuriidae</taxon>
        <taxon>Holothuria</taxon>
    </lineage>
</organism>
<comment type="caution">
    <text evidence="1">The sequence shown here is derived from an EMBL/GenBank/DDBJ whole genome shotgun (WGS) entry which is preliminary data.</text>
</comment>
<keyword evidence="2" id="KW-1185">Reference proteome</keyword>